<dbReference type="Pfam" id="PF13920">
    <property type="entry name" value="zf-C3HC4_3"/>
    <property type="match status" value="1"/>
</dbReference>
<dbReference type="InterPro" id="IPR052088">
    <property type="entry name" value="E3_ubiquitin-ligase_SINA"/>
</dbReference>
<dbReference type="PANTHER" id="PTHR10315:SF117">
    <property type="entry name" value="RING-TYPE E3 UBIQUITIN TRANSFERASE"/>
    <property type="match status" value="1"/>
</dbReference>
<comment type="caution">
    <text evidence="6">The sequence shown here is derived from an EMBL/GenBank/DDBJ whole genome shotgun (WGS) entry which is preliminary data.</text>
</comment>
<dbReference type="EMBL" id="JAZGQO010000002">
    <property type="protein sequence ID" value="KAK6190887.1"/>
    <property type="molecule type" value="Genomic_DNA"/>
</dbReference>
<keyword evidence="1" id="KW-0479">Metal-binding</keyword>
<reference evidence="6 7" key="1">
    <citation type="submission" date="2024-01" db="EMBL/GenBank/DDBJ databases">
        <title>The genome of the rayed Mediterranean limpet Patella caerulea (Linnaeus, 1758).</title>
        <authorList>
            <person name="Anh-Thu Weber A."/>
            <person name="Halstead-Nussloch G."/>
        </authorList>
    </citation>
    <scope>NUCLEOTIDE SEQUENCE [LARGE SCALE GENOMIC DNA]</scope>
    <source>
        <strain evidence="6">AATW-2023a</strain>
        <tissue evidence="6">Whole specimen</tissue>
    </source>
</reference>
<dbReference type="SMART" id="SM00184">
    <property type="entry name" value="RING"/>
    <property type="match status" value="1"/>
</dbReference>
<dbReference type="PROSITE" id="PS50089">
    <property type="entry name" value="ZF_RING_2"/>
    <property type="match status" value="1"/>
</dbReference>
<dbReference type="InterPro" id="IPR001841">
    <property type="entry name" value="Znf_RING"/>
</dbReference>
<dbReference type="GO" id="GO:0005737">
    <property type="term" value="C:cytoplasm"/>
    <property type="evidence" value="ECO:0007669"/>
    <property type="project" value="TreeGrafter"/>
</dbReference>
<dbReference type="GO" id="GO:0061630">
    <property type="term" value="F:ubiquitin protein ligase activity"/>
    <property type="evidence" value="ECO:0007669"/>
    <property type="project" value="TreeGrafter"/>
</dbReference>
<dbReference type="PANTHER" id="PTHR10315">
    <property type="entry name" value="E3 UBIQUITIN PROTEIN LIGASE SIAH"/>
    <property type="match status" value="1"/>
</dbReference>
<evidence type="ECO:0000256" key="1">
    <source>
        <dbReference type="ARBA" id="ARBA00022723"/>
    </source>
</evidence>
<accession>A0AAN8K8X2</accession>
<sequence>MEDNFICAICLEVADAAVETSCCHHIFCESCLDRLQDNACPTCRARYTATPSFLARRIIGGLEIECIYNCGIKLTRSEKKSHELTCPKKVFSCSAKACGFEGTRDAFLNHLHTEHPDALLKGSSKLFEDEVPIDASNPYVNNDRIKTLYAAGHPVRLGETGKYYCMQQLDGHCSCCNGYCGPTNGCNCSSCMKKDVDVRVLPRGWLVNRDGAPCRKGTTGKYYCGRRVMTDDRRTDGYCGPTNGNNCRACRIIDKKSTTRYANVWS</sequence>
<proteinExistence type="predicted"/>
<organism evidence="6 7">
    <name type="scientific">Patella caerulea</name>
    <name type="common">Rayed Mediterranean limpet</name>
    <dbReference type="NCBI Taxonomy" id="87958"/>
    <lineage>
        <taxon>Eukaryota</taxon>
        <taxon>Metazoa</taxon>
        <taxon>Spiralia</taxon>
        <taxon>Lophotrochozoa</taxon>
        <taxon>Mollusca</taxon>
        <taxon>Gastropoda</taxon>
        <taxon>Patellogastropoda</taxon>
        <taxon>Patelloidea</taxon>
        <taxon>Patellidae</taxon>
        <taxon>Patella</taxon>
    </lineage>
</organism>
<evidence type="ECO:0000313" key="6">
    <source>
        <dbReference type="EMBL" id="KAK6190887.1"/>
    </source>
</evidence>
<evidence type="ECO:0000313" key="7">
    <source>
        <dbReference type="Proteomes" id="UP001347796"/>
    </source>
</evidence>
<dbReference type="SUPFAM" id="SSF49599">
    <property type="entry name" value="TRAF domain-like"/>
    <property type="match status" value="1"/>
</dbReference>
<dbReference type="Proteomes" id="UP001347796">
    <property type="component" value="Unassembled WGS sequence"/>
</dbReference>
<dbReference type="InterPro" id="IPR013083">
    <property type="entry name" value="Znf_RING/FYVE/PHD"/>
</dbReference>
<dbReference type="InterPro" id="IPR017907">
    <property type="entry name" value="Znf_RING_CS"/>
</dbReference>
<keyword evidence="2 4" id="KW-0863">Zinc-finger</keyword>
<evidence type="ECO:0000256" key="4">
    <source>
        <dbReference type="PROSITE-ProRule" id="PRU00175"/>
    </source>
</evidence>
<feature type="domain" description="RING-type" evidence="5">
    <location>
        <begin position="7"/>
        <end position="44"/>
    </location>
</feature>
<evidence type="ECO:0000256" key="2">
    <source>
        <dbReference type="ARBA" id="ARBA00022771"/>
    </source>
</evidence>
<gene>
    <name evidence="6" type="ORF">SNE40_002658</name>
</gene>
<name>A0AAN8K8X2_PATCE</name>
<evidence type="ECO:0000259" key="5">
    <source>
        <dbReference type="PROSITE" id="PS50089"/>
    </source>
</evidence>
<dbReference type="SUPFAM" id="SSF57850">
    <property type="entry name" value="RING/U-box"/>
    <property type="match status" value="1"/>
</dbReference>
<dbReference type="PROSITE" id="PS00518">
    <property type="entry name" value="ZF_RING_1"/>
    <property type="match status" value="1"/>
</dbReference>
<dbReference type="AlphaFoldDB" id="A0AAN8K8X2"/>
<dbReference type="GO" id="GO:0008270">
    <property type="term" value="F:zinc ion binding"/>
    <property type="evidence" value="ECO:0007669"/>
    <property type="project" value="UniProtKB-KW"/>
</dbReference>
<protein>
    <recommendedName>
        <fullName evidence="5">RING-type domain-containing protein</fullName>
    </recommendedName>
</protein>
<dbReference type="Gene3D" id="3.30.40.10">
    <property type="entry name" value="Zinc/RING finger domain, C3HC4 (zinc finger)"/>
    <property type="match status" value="2"/>
</dbReference>
<keyword evidence="7" id="KW-1185">Reference proteome</keyword>
<keyword evidence="3" id="KW-0862">Zinc</keyword>
<evidence type="ECO:0000256" key="3">
    <source>
        <dbReference type="ARBA" id="ARBA00022833"/>
    </source>
</evidence>